<dbReference type="SMART" id="SM00355">
    <property type="entry name" value="ZnF_C2H2"/>
    <property type="match status" value="8"/>
</dbReference>
<feature type="region of interest" description="Disordered" evidence="6">
    <location>
        <begin position="315"/>
        <end position="362"/>
    </location>
</feature>
<dbReference type="PROSITE" id="PS00028">
    <property type="entry name" value="ZINC_FINGER_C2H2_1"/>
    <property type="match status" value="6"/>
</dbReference>
<evidence type="ECO:0000256" key="1">
    <source>
        <dbReference type="ARBA" id="ARBA00022723"/>
    </source>
</evidence>
<feature type="compositionally biased region" description="Basic and acidic residues" evidence="6">
    <location>
        <begin position="322"/>
        <end position="341"/>
    </location>
</feature>
<feature type="domain" description="C2H2-type" evidence="7">
    <location>
        <begin position="273"/>
        <end position="300"/>
    </location>
</feature>
<evidence type="ECO:0000313" key="8">
    <source>
        <dbReference type="EnsemblMetazoa" id="LLOJ009065-PA"/>
    </source>
</evidence>
<feature type="domain" description="C2H2-type" evidence="7">
    <location>
        <begin position="245"/>
        <end position="272"/>
    </location>
</feature>
<evidence type="ECO:0000256" key="4">
    <source>
        <dbReference type="ARBA" id="ARBA00022833"/>
    </source>
</evidence>
<keyword evidence="2" id="KW-0677">Repeat</keyword>
<feature type="domain" description="C2H2-type" evidence="7">
    <location>
        <begin position="125"/>
        <end position="153"/>
    </location>
</feature>
<organism evidence="8 9">
    <name type="scientific">Lutzomyia longipalpis</name>
    <name type="common">Sand fly</name>
    <dbReference type="NCBI Taxonomy" id="7200"/>
    <lineage>
        <taxon>Eukaryota</taxon>
        <taxon>Metazoa</taxon>
        <taxon>Ecdysozoa</taxon>
        <taxon>Arthropoda</taxon>
        <taxon>Hexapoda</taxon>
        <taxon>Insecta</taxon>
        <taxon>Pterygota</taxon>
        <taxon>Neoptera</taxon>
        <taxon>Endopterygota</taxon>
        <taxon>Diptera</taxon>
        <taxon>Nematocera</taxon>
        <taxon>Psychodoidea</taxon>
        <taxon>Psychodidae</taxon>
        <taxon>Lutzomyia</taxon>
        <taxon>Lutzomyia</taxon>
    </lineage>
</organism>
<dbReference type="Pfam" id="PF13894">
    <property type="entry name" value="zf-C2H2_4"/>
    <property type="match status" value="1"/>
</dbReference>
<evidence type="ECO:0000256" key="3">
    <source>
        <dbReference type="ARBA" id="ARBA00022771"/>
    </source>
</evidence>
<evidence type="ECO:0000313" key="9">
    <source>
        <dbReference type="Proteomes" id="UP000092461"/>
    </source>
</evidence>
<keyword evidence="3 5" id="KW-0863">Zinc-finger</keyword>
<keyword evidence="4" id="KW-0862">Zinc</keyword>
<dbReference type="AlphaFoldDB" id="A0A1B0GKT0"/>
<accession>A0A1B0GKT0</accession>
<dbReference type="Pfam" id="PF00096">
    <property type="entry name" value="zf-C2H2"/>
    <property type="match status" value="5"/>
</dbReference>
<keyword evidence="9" id="KW-1185">Reference proteome</keyword>
<sequence>MEIKTETEKHVLNLDIVKEECTIQEDLMPELLEFSVKIESIPGSSQGVRPDILKSCGDPKFQCSECERSFSTKRATRIHTLKTHYGLSEFDISGKVLTCDECGKKFPTQSKLSKHKRNHSTIRQHQCTECQKCFKRGSQLTYHIASVHTTERAFTCNICGDAFKAKAALNRHFYRHQDENRIPCKICGKIVRRDCMRNHVMKIHHGLKFECAHCAKKYTTKVNIKRHIMKIHLKMSLYEITGKKISCPECKKEFCDKRTLKSHLISHNTAKNFKCPHCSKDFKGKKHLGEHLRRHEKSQNFSDLRKKISSTKVEEDSGNLEYEAKSKESLPVDPTKIKNEYPEDEEEPETRLKTTVQVPNDSRSELNSWIKIEYD</sequence>
<dbReference type="PANTHER" id="PTHR24379:SF121">
    <property type="entry name" value="C2H2-TYPE DOMAIN-CONTAINING PROTEIN"/>
    <property type="match status" value="1"/>
</dbReference>
<dbReference type="GO" id="GO:0008270">
    <property type="term" value="F:zinc ion binding"/>
    <property type="evidence" value="ECO:0007669"/>
    <property type="project" value="UniProtKB-KW"/>
</dbReference>
<evidence type="ECO:0000256" key="5">
    <source>
        <dbReference type="PROSITE-ProRule" id="PRU00042"/>
    </source>
</evidence>
<dbReference type="InterPro" id="IPR013087">
    <property type="entry name" value="Znf_C2H2_type"/>
</dbReference>
<proteinExistence type="predicted"/>
<feature type="compositionally biased region" description="Polar residues" evidence="6">
    <location>
        <begin position="353"/>
        <end position="362"/>
    </location>
</feature>
<evidence type="ECO:0000259" key="7">
    <source>
        <dbReference type="PROSITE" id="PS50157"/>
    </source>
</evidence>
<dbReference type="Gene3D" id="3.30.160.60">
    <property type="entry name" value="Classic Zinc Finger"/>
    <property type="match status" value="6"/>
</dbReference>
<keyword evidence="1" id="KW-0479">Metal-binding</keyword>
<dbReference type="EnsemblMetazoa" id="LLOJ009065-RA">
    <property type="protein sequence ID" value="LLOJ009065-PA"/>
    <property type="gene ID" value="LLOJ009065"/>
</dbReference>
<evidence type="ECO:0000256" key="2">
    <source>
        <dbReference type="ARBA" id="ARBA00022737"/>
    </source>
</evidence>
<dbReference type="EMBL" id="AJWK01030968">
    <property type="status" value="NOT_ANNOTATED_CDS"/>
    <property type="molecule type" value="Genomic_DNA"/>
</dbReference>
<dbReference type="GO" id="GO:0005634">
    <property type="term" value="C:nucleus"/>
    <property type="evidence" value="ECO:0007669"/>
    <property type="project" value="UniProtKB-ARBA"/>
</dbReference>
<dbReference type="VEuPathDB" id="VectorBase:LLOJ009065"/>
<dbReference type="SUPFAM" id="SSF57667">
    <property type="entry name" value="beta-beta-alpha zinc fingers"/>
    <property type="match status" value="4"/>
</dbReference>
<dbReference type="Proteomes" id="UP000092461">
    <property type="component" value="Unassembled WGS sequence"/>
</dbReference>
<protein>
    <recommendedName>
        <fullName evidence="7">C2H2-type domain-containing protein</fullName>
    </recommendedName>
</protein>
<feature type="domain" description="C2H2-type" evidence="7">
    <location>
        <begin position="154"/>
        <end position="181"/>
    </location>
</feature>
<evidence type="ECO:0000256" key="6">
    <source>
        <dbReference type="SAM" id="MobiDB-lite"/>
    </source>
</evidence>
<dbReference type="PANTHER" id="PTHR24379">
    <property type="entry name" value="KRAB AND ZINC FINGER DOMAIN-CONTAINING"/>
    <property type="match status" value="1"/>
</dbReference>
<dbReference type="PROSITE" id="PS50157">
    <property type="entry name" value="ZINC_FINGER_C2H2_2"/>
    <property type="match status" value="7"/>
</dbReference>
<dbReference type="FunFam" id="3.30.160.60:FF:000446">
    <property type="entry name" value="Zinc finger protein"/>
    <property type="match status" value="1"/>
</dbReference>
<dbReference type="InterPro" id="IPR036236">
    <property type="entry name" value="Znf_C2H2_sf"/>
</dbReference>
<feature type="domain" description="C2H2-type" evidence="7">
    <location>
        <begin position="97"/>
        <end position="124"/>
    </location>
</feature>
<feature type="domain" description="C2H2-type" evidence="7">
    <location>
        <begin position="209"/>
        <end position="232"/>
    </location>
</feature>
<feature type="domain" description="C2H2-type" evidence="7">
    <location>
        <begin position="61"/>
        <end position="89"/>
    </location>
</feature>
<dbReference type="VEuPathDB" id="VectorBase:LLONM1_007044"/>
<reference evidence="8" key="1">
    <citation type="submission" date="2020-05" db="UniProtKB">
        <authorList>
            <consortium name="EnsemblMetazoa"/>
        </authorList>
    </citation>
    <scope>IDENTIFICATION</scope>
    <source>
        <strain evidence="8">Jacobina</strain>
    </source>
</reference>
<name>A0A1B0GKT0_LUTLO</name>